<evidence type="ECO:0000313" key="2">
    <source>
        <dbReference type="EMBL" id="GMG56354.1"/>
    </source>
</evidence>
<evidence type="ECO:0000313" key="3">
    <source>
        <dbReference type="Proteomes" id="UP001165063"/>
    </source>
</evidence>
<dbReference type="AlphaFoldDB" id="A0A9W7DFK4"/>
<reference evidence="1" key="1">
    <citation type="submission" date="2023-04" db="EMBL/GenBank/DDBJ databases">
        <title>Ambrosiozyma monospora NBRC 1965.</title>
        <authorList>
            <person name="Ichikawa N."/>
            <person name="Sato H."/>
            <person name="Tonouchi N."/>
        </authorList>
    </citation>
    <scope>NUCLEOTIDE SEQUENCE</scope>
    <source>
        <strain evidence="1">NBRC 1965</strain>
    </source>
</reference>
<accession>A0A9W7DFK4</accession>
<name>A0A9W7DFK4_AMBMO</name>
<sequence length="98" mass="11227">MCSNQALMGYNQSTLPNNKQVVFDYRTIVQWDQYCPTQHKLQLKFNSNPRSIFMPAQDSSHLVLQKEAGLTGSRRAAVVQVCMLFVTILNFPKFRSIS</sequence>
<protein>
    <submittedName>
        <fullName evidence="1">Unnamed protein product</fullName>
    </submittedName>
</protein>
<gene>
    <name evidence="1" type="ORF">Amon01_000398300</name>
    <name evidence="2" type="ORF">Amon01_000842100</name>
</gene>
<keyword evidence="3" id="KW-1185">Reference proteome</keyword>
<proteinExistence type="predicted"/>
<dbReference type="EMBL" id="BSXU01007469">
    <property type="protein sequence ID" value="GMG56354.1"/>
    <property type="molecule type" value="Genomic_DNA"/>
</dbReference>
<organism evidence="1 3">
    <name type="scientific">Ambrosiozyma monospora</name>
    <name type="common">Yeast</name>
    <name type="synonym">Endomycopsis monosporus</name>
    <dbReference type="NCBI Taxonomy" id="43982"/>
    <lineage>
        <taxon>Eukaryota</taxon>
        <taxon>Fungi</taxon>
        <taxon>Dikarya</taxon>
        <taxon>Ascomycota</taxon>
        <taxon>Saccharomycotina</taxon>
        <taxon>Pichiomycetes</taxon>
        <taxon>Pichiales</taxon>
        <taxon>Pichiaceae</taxon>
        <taxon>Ambrosiozyma</taxon>
    </lineage>
</organism>
<comment type="caution">
    <text evidence="1">The sequence shown here is derived from an EMBL/GenBank/DDBJ whole genome shotgun (WGS) entry which is preliminary data.</text>
</comment>
<evidence type="ECO:0000313" key="1">
    <source>
        <dbReference type="EMBL" id="GMG31451.1"/>
    </source>
</evidence>
<dbReference type="Proteomes" id="UP001165063">
    <property type="component" value="Unassembled WGS sequence"/>
</dbReference>
<dbReference type="EMBL" id="BSXU01001828">
    <property type="protein sequence ID" value="GMG31451.1"/>
    <property type="molecule type" value="Genomic_DNA"/>
</dbReference>